<keyword evidence="4" id="KW-1185">Reference proteome</keyword>
<dbReference type="GO" id="GO:0030729">
    <property type="term" value="F:acetoacetate-CoA ligase activity"/>
    <property type="evidence" value="ECO:0007669"/>
    <property type="project" value="TreeGrafter"/>
</dbReference>
<accession>A0A8X6IYU3</accession>
<name>A0A8X6IYU3_NEPPI</name>
<evidence type="ECO:0000256" key="1">
    <source>
        <dbReference type="SAM" id="SignalP"/>
    </source>
</evidence>
<evidence type="ECO:0000259" key="2">
    <source>
        <dbReference type="Pfam" id="PF00501"/>
    </source>
</evidence>
<feature type="domain" description="AMP-dependent synthetase/ligase" evidence="2">
    <location>
        <begin position="9"/>
        <end position="159"/>
    </location>
</feature>
<dbReference type="InterPro" id="IPR000873">
    <property type="entry name" value="AMP-dep_synth/lig_dom"/>
</dbReference>
<dbReference type="SUPFAM" id="SSF56801">
    <property type="entry name" value="Acetyl-CoA synthetase-like"/>
    <property type="match status" value="1"/>
</dbReference>
<dbReference type="PANTHER" id="PTHR42921:SF1">
    <property type="entry name" value="ACETOACETYL-COA SYNTHETASE"/>
    <property type="match status" value="1"/>
</dbReference>
<dbReference type="Gene3D" id="3.40.50.12780">
    <property type="entry name" value="N-terminal domain of ligase-like"/>
    <property type="match status" value="1"/>
</dbReference>
<dbReference type="InterPro" id="IPR045851">
    <property type="entry name" value="AMP-bd_C_sf"/>
</dbReference>
<feature type="chain" id="PRO_5036460009" evidence="1">
    <location>
        <begin position="19"/>
        <end position="339"/>
    </location>
</feature>
<feature type="non-terminal residue" evidence="3">
    <location>
        <position position="1"/>
    </location>
</feature>
<proteinExistence type="predicted"/>
<comment type="caution">
    <text evidence="3">The sequence shown here is derived from an EMBL/GenBank/DDBJ whole genome shotgun (WGS) entry which is preliminary data.</text>
</comment>
<dbReference type="PANTHER" id="PTHR42921">
    <property type="entry name" value="ACETOACETYL-COA SYNTHETASE"/>
    <property type="match status" value="1"/>
</dbReference>
<dbReference type="EMBL" id="BMAW01094436">
    <property type="protein sequence ID" value="GFS65450.1"/>
    <property type="molecule type" value="Genomic_DNA"/>
</dbReference>
<evidence type="ECO:0000313" key="3">
    <source>
        <dbReference type="EMBL" id="GFS65450.1"/>
    </source>
</evidence>
<dbReference type="AlphaFoldDB" id="A0A8X6IYU3"/>
<dbReference type="Proteomes" id="UP000887013">
    <property type="component" value="Unassembled WGS sequence"/>
</dbReference>
<protein>
    <submittedName>
        <fullName evidence="3">Acetoacetyl-CoA synthetase</fullName>
    </submittedName>
</protein>
<dbReference type="OrthoDB" id="6421931at2759"/>
<organism evidence="3 4">
    <name type="scientific">Nephila pilipes</name>
    <name type="common">Giant wood spider</name>
    <name type="synonym">Nephila maculata</name>
    <dbReference type="NCBI Taxonomy" id="299642"/>
    <lineage>
        <taxon>Eukaryota</taxon>
        <taxon>Metazoa</taxon>
        <taxon>Ecdysozoa</taxon>
        <taxon>Arthropoda</taxon>
        <taxon>Chelicerata</taxon>
        <taxon>Arachnida</taxon>
        <taxon>Araneae</taxon>
        <taxon>Araneomorphae</taxon>
        <taxon>Entelegynae</taxon>
        <taxon>Araneoidea</taxon>
        <taxon>Nephilidae</taxon>
        <taxon>Nephila</taxon>
    </lineage>
</organism>
<dbReference type="Pfam" id="PF00501">
    <property type="entry name" value="AMP-binding"/>
    <property type="match status" value="1"/>
</dbReference>
<reference evidence="3" key="1">
    <citation type="submission" date="2020-08" db="EMBL/GenBank/DDBJ databases">
        <title>Multicomponent nature underlies the extraordinary mechanical properties of spider dragline silk.</title>
        <authorList>
            <person name="Kono N."/>
            <person name="Nakamura H."/>
            <person name="Mori M."/>
            <person name="Yoshida Y."/>
            <person name="Ohtoshi R."/>
            <person name="Malay A.D."/>
            <person name="Moran D.A.P."/>
            <person name="Tomita M."/>
            <person name="Numata K."/>
            <person name="Arakawa K."/>
        </authorList>
    </citation>
    <scope>NUCLEOTIDE SEQUENCE</scope>
</reference>
<sequence length="339" mass="38022">VGWISWGMFVNSLHLGLTLVLYDGDAFQESPTRFWDLVDRFGISSIYIWSSVVEYMDIHGWTPTSKHSLKNLRQMFPMGSPAKPKCFDFLAEKVKPGLFFSSVYGSTEVFGLIAALNSNMPVYRGEIQSYSLGMDIRILNEKGKPVIGQKGEVVLANPYPALPVSLLNDTNKEKVFEIYLEKHSGYWNIGDEAWQNPITKGFIVFGRSDETMNPKGARYSCGDIYFALEGFPGLMDSVCASQYNSQLDERVVLFVKMIPGHKFTPEVADAIKKTINHNLTHEHVPDIILEAPDIPYNLTGKKLNGLVKKLINKRPVTNASIVVNPSCMGFYETVDLGEF</sequence>
<gene>
    <name evidence="3" type="primary">aacs</name>
    <name evidence="3" type="ORF">NPIL_8361</name>
</gene>
<dbReference type="InterPro" id="IPR042099">
    <property type="entry name" value="ANL_N_sf"/>
</dbReference>
<dbReference type="Gene3D" id="3.30.300.30">
    <property type="match status" value="1"/>
</dbReference>
<feature type="signal peptide" evidence="1">
    <location>
        <begin position="1"/>
        <end position="18"/>
    </location>
</feature>
<keyword evidence="1" id="KW-0732">Signal</keyword>
<evidence type="ECO:0000313" key="4">
    <source>
        <dbReference type="Proteomes" id="UP000887013"/>
    </source>
</evidence>